<name>A0A9W7L8A2_9STRA</name>
<dbReference type="GO" id="GO:0009190">
    <property type="term" value="P:cyclic nucleotide biosynthetic process"/>
    <property type="evidence" value="ECO:0007669"/>
    <property type="project" value="InterPro"/>
</dbReference>
<dbReference type="GO" id="GO:0004016">
    <property type="term" value="F:adenylate cyclase activity"/>
    <property type="evidence" value="ECO:0007669"/>
    <property type="project" value="TreeGrafter"/>
</dbReference>
<dbReference type="SUPFAM" id="SSF48452">
    <property type="entry name" value="TPR-like"/>
    <property type="match status" value="1"/>
</dbReference>
<dbReference type="InterPro" id="IPR027417">
    <property type="entry name" value="P-loop_NTPase"/>
</dbReference>
<keyword evidence="1" id="KW-0547">Nucleotide-binding</keyword>
<dbReference type="InterPro" id="IPR011990">
    <property type="entry name" value="TPR-like_helical_dom_sf"/>
</dbReference>
<accession>A0A9W7L8A2</accession>
<proteinExistence type="predicted"/>
<dbReference type="SUPFAM" id="SSF52540">
    <property type="entry name" value="P-loop containing nucleoside triphosphate hydrolases"/>
    <property type="match status" value="1"/>
</dbReference>
<dbReference type="EMBL" id="BRYA01000074">
    <property type="protein sequence ID" value="GMI37496.1"/>
    <property type="molecule type" value="Genomic_DNA"/>
</dbReference>
<dbReference type="InterPro" id="IPR029787">
    <property type="entry name" value="Nucleotide_cyclase"/>
</dbReference>
<feature type="domain" description="Guanylate cyclase" evidence="3">
    <location>
        <begin position="281"/>
        <end position="318"/>
    </location>
</feature>
<evidence type="ECO:0000256" key="2">
    <source>
        <dbReference type="ARBA" id="ARBA00022840"/>
    </source>
</evidence>
<evidence type="ECO:0000313" key="4">
    <source>
        <dbReference type="EMBL" id="GMI37496.1"/>
    </source>
</evidence>
<dbReference type="GO" id="GO:0005737">
    <property type="term" value="C:cytoplasm"/>
    <property type="evidence" value="ECO:0007669"/>
    <property type="project" value="TreeGrafter"/>
</dbReference>
<evidence type="ECO:0000313" key="5">
    <source>
        <dbReference type="Proteomes" id="UP001165065"/>
    </source>
</evidence>
<sequence>MSYVLNRFFTLMIDELCAHNISVLKFAGDALICHCTTPTCAIDSLRCALSMTKTLNDFAATPDHKLGIHVAILFMLPGELSLWTLGNEGRLEFAAVSERIADAGLVLDNTNAGEVGCNAALIEAIRKEDHIGIEVEHIGSHPTRGDYFRILSPLDPSVFLPPTSAEIPTFIEDDDSILHPFIPSPVLTYHKIGLGSHLATTRLISVVFISLKSYADFDAANSQFVKALEVLDKHAGLLRQFCPDDKSTVLIAAFGPAPLSHVDDPHRSVRFALETLATIGELNAGVARGTCYCGVLGSQNRCEYVILGSAVNLAARLMGVSMKTKKPGVIVDEVTFKALRNSNAFAFGAPQEQDLKGFGSQTMYTVKDGDAESSTENEDRDMKIQGREDEMTEVSNKLDQSPTQSVCIIGESGLGKSALLASYVTSTASTAFVVNHRPTTTQKQTPWSTARRLCRAFKKLTVGLSLESQKLMGLLDDVFPRVTLEKMSSSGTSRRRSLGSPLTVTIPDLPHTSTSDALDLSTLTGESRQTLIIQLLSELVNLHSSELIYFLIDDCHNVDAASMKFLSSLNSEEKNVFVVYATSKDPPESVPTVQLSRLKDDSILKIFRQTFGNSKVQVEERLSSALLSAAAGSPLFAKILCNFLKKERHLSYHRKENLLSLNERGLAEIALLPSAITGHLQTILDSMSPESTLLIRCATLLHHNFEENELATLFTLEHNLPPPPHSFREILQAGLLERDERDKVTYSVSTNLAKLINDSIPHKQLRSLHAHYLTYLEGEGAPATELFSHAVASQDGPRARLHGLDAALLQKNAFLLHEALITIETAAKFEASNTTMEDVANSASIDQTLGELLCCVDRPVDGLQFLEHAIELVGEVVTPSSLQSEKALQNIHLKYALTRSPAITPAQQPLLLTAALCYDRLARIYFQTGKISLAYHAVYRGLNVSEILGDGEAMAKAYSTVAFVTKRLDYADRAQTSATPNSPTAAFTQMLYGGMLIGEGAFEDAGKALEMAIESAGKVRDFATLGLSMSVLGWCHYVTGNFSQSLCVSESMLQLGLSKADDRFVNWGTHSKLRDYLALERFEEAREMMDEVEAFIKGKGGMEKLLNSDQIHLTGFKVRLAMESGSVSEVSAVLTEHAVVVEKLFKPCTQLVEFAGLCAIIEGLIMSGSVERLGKCLTAMCTYVESYPIFAARLHFYRWRGGGGEEELKEAWRKAVEYGMDVEKREIREAGGGGGEEGRRVSVLRTGKIEFTKEEQIEEEMERAMGGRGWGEVRDKVEEGMRDLEKIWGDDIGDDIDQARRWMGEERGRRKLGGRADKIGSIIQFACAIIKKE</sequence>
<dbReference type="InterPro" id="IPR001054">
    <property type="entry name" value="A/G_cyclase"/>
</dbReference>
<keyword evidence="5" id="KW-1185">Reference proteome</keyword>
<evidence type="ECO:0000256" key="1">
    <source>
        <dbReference type="ARBA" id="ARBA00022741"/>
    </source>
</evidence>
<dbReference type="SUPFAM" id="SSF55073">
    <property type="entry name" value="Nucleotide cyclase"/>
    <property type="match status" value="2"/>
</dbReference>
<dbReference type="Pfam" id="PF00211">
    <property type="entry name" value="Guanylate_cyc"/>
    <property type="match status" value="1"/>
</dbReference>
<dbReference type="OrthoDB" id="194468at2759"/>
<protein>
    <recommendedName>
        <fullName evidence="3">Guanylate cyclase domain-containing protein</fullName>
    </recommendedName>
</protein>
<dbReference type="GO" id="GO:0005524">
    <property type="term" value="F:ATP binding"/>
    <property type="evidence" value="ECO:0007669"/>
    <property type="project" value="UniProtKB-KW"/>
</dbReference>
<dbReference type="PANTHER" id="PTHR16305">
    <property type="entry name" value="TESTICULAR SOLUBLE ADENYLYL CYCLASE"/>
    <property type="match status" value="1"/>
</dbReference>
<dbReference type="Pfam" id="PF13191">
    <property type="entry name" value="AAA_16"/>
    <property type="match status" value="1"/>
</dbReference>
<dbReference type="Gene3D" id="3.40.50.300">
    <property type="entry name" value="P-loop containing nucleotide triphosphate hydrolases"/>
    <property type="match status" value="1"/>
</dbReference>
<dbReference type="Gene3D" id="3.30.70.1230">
    <property type="entry name" value="Nucleotide cyclase"/>
    <property type="match status" value="2"/>
</dbReference>
<dbReference type="PANTHER" id="PTHR16305:SF28">
    <property type="entry name" value="GUANYLATE CYCLASE DOMAIN-CONTAINING PROTEIN"/>
    <property type="match status" value="1"/>
</dbReference>
<comment type="caution">
    <text evidence="4">The sequence shown here is derived from an EMBL/GenBank/DDBJ whole genome shotgun (WGS) entry which is preliminary data.</text>
</comment>
<gene>
    <name evidence="4" type="ORF">TrCOL_g7522</name>
</gene>
<organism evidence="4 5">
    <name type="scientific">Triparma columacea</name>
    <dbReference type="NCBI Taxonomy" id="722753"/>
    <lineage>
        <taxon>Eukaryota</taxon>
        <taxon>Sar</taxon>
        <taxon>Stramenopiles</taxon>
        <taxon>Ochrophyta</taxon>
        <taxon>Bolidophyceae</taxon>
        <taxon>Parmales</taxon>
        <taxon>Triparmaceae</taxon>
        <taxon>Triparma</taxon>
    </lineage>
</organism>
<dbReference type="InterPro" id="IPR041664">
    <property type="entry name" value="AAA_16"/>
</dbReference>
<reference evidence="5" key="1">
    <citation type="journal article" date="2023" name="Commun. Biol.">
        <title>Genome analysis of Parmales, the sister group of diatoms, reveals the evolutionary specialization of diatoms from phago-mixotrophs to photoautotrophs.</title>
        <authorList>
            <person name="Ban H."/>
            <person name="Sato S."/>
            <person name="Yoshikawa S."/>
            <person name="Yamada K."/>
            <person name="Nakamura Y."/>
            <person name="Ichinomiya M."/>
            <person name="Sato N."/>
            <person name="Blanc-Mathieu R."/>
            <person name="Endo H."/>
            <person name="Kuwata A."/>
            <person name="Ogata H."/>
        </authorList>
    </citation>
    <scope>NUCLEOTIDE SEQUENCE [LARGE SCALE GENOMIC DNA]</scope>
</reference>
<dbReference type="CDD" id="cd07302">
    <property type="entry name" value="CHD"/>
    <property type="match status" value="1"/>
</dbReference>
<keyword evidence="2" id="KW-0067">ATP-binding</keyword>
<dbReference type="GO" id="GO:0035556">
    <property type="term" value="P:intracellular signal transduction"/>
    <property type="evidence" value="ECO:0007669"/>
    <property type="project" value="InterPro"/>
</dbReference>
<dbReference type="PROSITE" id="PS50125">
    <property type="entry name" value="GUANYLATE_CYCLASE_2"/>
    <property type="match status" value="1"/>
</dbReference>
<dbReference type="Proteomes" id="UP001165065">
    <property type="component" value="Unassembled WGS sequence"/>
</dbReference>
<dbReference type="Gene3D" id="1.25.40.10">
    <property type="entry name" value="Tetratricopeptide repeat domain"/>
    <property type="match status" value="1"/>
</dbReference>
<evidence type="ECO:0000259" key="3">
    <source>
        <dbReference type="PROSITE" id="PS50125"/>
    </source>
</evidence>